<evidence type="ECO:0000313" key="3">
    <source>
        <dbReference type="EMBL" id="BCL62827.1"/>
    </source>
</evidence>
<dbReference type="PANTHER" id="PTHR30401:SF0">
    <property type="entry name" value="TRNA 2-SELENOURIDINE SYNTHASE"/>
    <property type="match status" value="1"/>
</dbReference>
<dbReference type="GO" id="GO:0002098">
    <property type="term" value="P:tRNA wobble uridine modification"/>
    <property type="evidence" value="ECO:0007669"/>
    <property type="project" value="InterPro"/>
</dbReference>
<dbReference type="RefSeq" id="WP_228855136.1">
    <property type="nucleotide sequence ID" value="NZ_AP024086.1"/>
</dbReference>
<evidence type="ECO:0000256" key="1">
    <source>
        <dbReference type="ARBA" id="ARBA00023266"/>
    </source>
</evidence>
<dbReference type="Pfam" id="PF26341">
    <property type="entry name" value="AAA_SelU"/>
    <property type="match status" value="1"/>
</dbReference>
<proteinExistence type="predicted"/>
<keyword evidence="1" id="KW-0711">Selenium</keyword>
<name>A0A8D5JNM3_9BACT</name>
<reference evidence="3" key="1">
    <citation type="submission" date="2020-09" db="EMBL/GenBank/DDBJ databases">
        <title>Desulfogranum mesoprofundum gen. nov., sp. nov., a novel mesophilic, sulfate-reducing chemolithoautotroph isolated from a deep-sea hydrothermal vent chimney in the Suiyo Seamount.</title>
        <authorList>
            <person name="Hashimoto Y."/>
            <person name="Nakagawa S."/>
        </authorList>
    </citation>
    <scope>NUCLEOTIDE SEQUENCE</scope>
    <source>
        <strain evidence="3">KT2</strain>
    </source>
</reference>
<gene>
    <name evidence="3" type="ORF">DGMP_35200</name>
</gene>
<dbReference type="Pfam" id="PF00581">
    <property type="entry name" value="Rhodanese"/>
    <property type="match status" value="1"/>
</dbReference>
<feature type="domain" description="Rhodanese" evidence="2">
    <location>
        <begin position="16"/>
        <end position="142"/>
    </location>
</feature>
<dbReference type="KEGG" id="dbk:DGMP_35200"/>
<evidence type="ECO:0000259" key="2">
    <source>
        <dbReference type="SMART" id="SM00450"/>
    </source>
</evidence>
<evidence type="ECO:0000313" key="4">
    <source>
        <dbReference type="Proteomes" id="UP000826725"/>
    </source>
</evidence>
<organism evidence="3 4">
    <name type="scientific">Desulfomarina profundi</name>
    <dbReference type="NCBI Taxonomy" id="2772557"/>
    <lineage>
        <taxon>Bacteria</taxon>
        <taxon>Pseudomonadati</taxon>
        <taxon>Thermodesulfobacteriota</taxon>
        <taxon>Desulfobulbia</taxon>
        <taxon>Desulfobulbales</taxon>
        <taxon>Desulfobulbaceae</taxon>
        <taxon>Desulfomarina</taxon>
    </lineage>
</organism>
<dbReference type="InterPro" id="IPR058840">
    <property type="entry name" value="AAA_SelU"/>
</dbReference>
<accession>A0A8D5JNM3</accession>
<dbReference type="InterPro" id="IPR001763">
    <property type="entry name" value="Rhodanese-like_dom"/>
</dbReference>
<dbReference type="NCBIfam" id="TIGR03167">
    <property type="entry name" value="tRNA_sel_U_synt"/>
    <property type="match status" value="1"/>
</dbReference>
<dbReference type="NCBIfam" id="NF008750">
    <property type="entry name" value="PRK11784.1-2"/>
    <property type="match status" value="1"/>
</dbReference>
<dbReference type="EMBL" id="AP024086">
    <property type="protein sequence ID" value="BCL62827.1"/>
    <property type="molecule type" value="Genomic_DNA"/>
</dbReference>
<dbReference type="AlphaFoldDB" id="A0A8D5JNM3"/>
<dbReference type="InterPro" id="IPR017582">
    <property type="entry name" value="SelU"/>
</dbReference>
<dbReference type="Proteomes" id="UP000826725">
    <property type="component" value="Chromosome"/>
</dbReference>
<keyword evidence="4" id="KW-1185">Reference proteome</keyword>
<dbReference type="GO" id="GO:0043828">
    <property type="term" value="F:tRNA 2-selenouridine synthase activity"/>
    <property type="evidence" value="ECO:0007669"/>
    <property type="project" value="InterPro"/>
</dbReference>
<dbReference type="PANTHER" id="PTHR30401">
    <property type="entry name" value="TRNA 2-SELENOURIDINE SYNTHASE"/>
    <property type="match status" value="1"/>
</dbReference>
<sequence>MADLKKNFQEAILAPSRPVSLDFARNKGFRIIDVRSPGEFQQGTIPGAVNIPLFDDDERGVIGTLYRHAGHGEAVSKGFELVESNLATLVESFQPYRGETIVIFCARGGMRSRSVVNLLERYGYSVFQLEGGYKKYRHEILARLESFAPKLIVLHGLTGCGKTRILQELDNSIDLEDLARHRSSLFGAIDREPRNQRAFESHLVQALESLGPEPYFIEGESRKIGRVFIPGPLAMAMKHGVLVLVKCSLETRVKRIIADYPVEDEKTLEQIETILNSLRQKMGNQAVNTMCSNLRQGRLEELVRQLLVDYYDRRYGNCMSDYSYSLEISSENISQAARRLQEFRIFR</sequence>
<protein>
    <submittedName>
        <fullName evidence="3">tRNA 2-selenouridine(34) synthase MnmH</fullName>
    </submittedName>
</protein>
<dbReference type="SMART" id="SM00450">
    <property type="entry name" value="RHOD"/>
    <property type="match status" value="1"/>
</dbReference>